<dbReference type="InterPro" id="IPR051781">
    <property type="entry name" value="Metallo-dep_Hydrolase"/>
</dbReference>
<accession>A0A0C3H9V6</accession>
<evidence type="ECO:0000259" key="2">
    <source>
        <dbReference type="Pfam" id="PF01979"/>
    </source>
</evidence>
<evidence type="ECO:0000313" key="4">
    <source>
        <dbReference type="Proteomes" id="UP000054321"/>
    </source>
</evidence>
<feature type="compositionally biased region" description="Basic residues" evidence="1">
    <location>
        <begin position="1"/>
        <end position="10"/>
    </location>
</feature>
<dbReference type="SUPFAM" id="SSF51338">
    <property type="entry name" value="Composite domain of metallo-dependent hydrolases"/>
    <property type="match status" value="2"/>
</dbReference>
<dbReference type="PANTHER" id="PTHR43135">
    <property type="entry name" value="ALPHA-D-RIBOSE 1-METHYLPHOSPHONATE 5-TRIPHOSPHATE DIPHOSPHATASE"/>
    <property type="match status" value="1"/>
</dbReference>
<keyword evidence="4" id="KW-1185">Reference proteome</keyword>
<gene>
    <name evidence="3" type="ORF">OIDMADRAFT_142814</name>
</gene>
<name>A0A0C3H9V6_OIDMZ</name>
<dbReference type="InterPro" id="IPR006680">
    <property type="entry name" value="Amidohydro-rel"/>
</dbReference>
<proteinExistence type="predicted"/>
<evidence type="ECO:0000313" key="3">
    <source>
        <dbReference type="EMBL" id="KIN05036.1"/>
    </source>
</evidence>
<dbReference type="InterPro" id="IPR032466">
    <property type="entry name" value="Metal_Hydrolase"/>
</dbReference>
<dbReference type="STRING" id="913774.A0A0C3H9V6"/>
<organism evidence="3 4">
    <name type="scientific">Oidiodendron maius (strain Zn)</name>
    <dbReference type="NCBI Taxonomy" id="913774"/>
    <lineage>
        <taxon>Eukaryota</taxon>
        <taxon>Fungi</taxon>
        <taxon>Dikarya</taxon>
        <taxon>Ascomycota</taxon>
        <taxon>Pezizomycotina</taxon>
        <taxon>Leotiomycetes</taxon>
        <taxon>Leotiomycetes incertae sedis</taxon>
        <taxon>Myxotrichaceae</taxon>
        <taxon>Oidiodendron</taxon>
    </lineage>
</organism>
<evidence type="ECO:0000256" key="1">
    <source>
        <dbReference type="SAM" id="MobiDB-lite"/>
    </source>
</evidence>
<dbReference type="SUPFAM" id="SSF51556">
    <property type="entry name" value="Metallo-dependent hydrolases"/>
    <property type="match status" value="1"/>
</dbReference>
<dbReference type="Pfam" id="PF01979">
    <property type="entry name" value="Amidohydro_1"/>
    <property type="match status" value="1"/>
</dbReference>
<dbReference type="Proteomes" id="UP000054321">
    <property type="component" value="Unassembled WGS sequence"/>
</dbReference>
<dbReference type="HOGENOM" id="CLU_023620_2_1_1"/>
<feature type="region of interest" description="Disordered" evidence="1">
    <location>
        <begin position="1"/>
        <end position="22"/>
    </location>
</feature>
<dbReference type="OrthoDB" id="194468at2759"/>
<dbReference type="GO" id="GO:0016810">
    <property type="term" value="F:hydrolase activity, acting on carbon-nitrogen (but not peptide) bonds"/>
    <property type="evidence" value="ECO:0007669"/>
    <property type="project" value="InterPro"/>
</dbReference>
<dbReference type="AlphaFoldDB" id="A0A0C3H9V6"/>
<protein>
    <recommendedName>
        <fullName evidence="2">Amidohydrolase-related domain-containing protein</fullName>
    </recommendedName>
</protein>
<reference evidence="4" key="2">
    <citation type="submission" date="2015-01" db="EMBL/GenBank/DDBJ databases">
        <title>Evolutionary Origins and Diversification of the Mycorrhizal Mutualists.</title>
        <authorList>
            <consortium name="DOE Joint Genome Institute"/>
            <consortium name="Mycorrhizal Genomics Consortium"/>
            <person name="Kohler A."/>
            <person name="Kuo A."/>
            <person name="Nagy L.G."/>
            <person name="Floudas D."/>
            <person name="Copeland A."/>
            <person name="Barry K.W."/>
            <person name="Cichocki N."/>
            <person name="Veneault-Fourrey C."/>
            <person name="LaButti K."/>
            <person name="Lindquist E.A."/>
            <person name="Lipzen A."/>
            <person name="Lundell T."/>
            <person name="Morin E."/>
            <person name="Murat C."/>
            <person name="Riley R."/>
            <person name="Ohm R."/>
            <person name="Sun H."/>
            <person name="Tunlid A."/>
            <person name="Henrissat B."/>
            <person name="Grigoriev I.V."/>
            <person name="Hibbett D.S."/>
            <person name="Martin F."/>
        </authorList>
    </citation>
    <scope>NUCLEOTIDE SEQUENCE [LARGE SCALE GENOMIC DNA]</scope>
    <source>
        <strain evidence="4">Zn</strain>
    </source>
</reference>
<dbReference type="InParanoid" id="A0A0C3H9V6"/>
<dbReference type="InterPro" id="IPR011059">
    <property type="entry name" value="Metal-dep_hydrolase_composite"/>
</dbReference>
<dbReference type="InterPro" id="IPR057744">
    <property type="entry name" value="OTAase-like"/>
</dbReference>
<dbReference type="Gene3D" id="2.30.40.10">
    <property type="entry name" value="Urease, subunit C, domain 1"/>
    <property type="match status" value="1"/>
</dbReference>
<dbReference type="PANTHER" id="PTHR43135:SF3">
    <property type="entry name" value="ALPHA-D-RIBOSE 1-METHYLPHOSPHONATE 5-TRIPHOSPHATE DIPHOSPHATASE"/>
    <property type="match status" value="1"/>
</dbReference>
<dbReference type="CDD" id="cd01299">
    <property type="entry name" value="Met_dep_hydrolase_A"/>
    <property type="match status" value="1"/>
</dbReference>
<dbReference type="EMBL" id="KN832872">
    <property type="protein sequence ID" value="KIN05036.1"/>
    <property type="molecule type" value="Genomic_DNA"/>
</dbReference>
<dbReference type="Gene3D" id="3.20.20.140">
    <property type="entry name" value="Metal-dependent hydrolases"/>
    <property type="match status" value="1"/>
</dbReference>
<dbReference type="FunCoup" id="A0A0C3H9V6">
    <property type="interactions" value="26"/>
</dbReference>
<feature type="domain" description="Amidohydrolase-related" evidence="2">
    <location>
        <begin position="75"/>
        <end position="434"/>
    </location>
</feature>
<reference evidence="3 4" key="1">
    <citation type="submission" date="2014-04" db="EMBL/GenBank/DDBJ databases">
        <authorList>
            <consortium name="DOE Joint Genome Institute"/>
            <person name="Kuo A."/>
            <person name="Martino E."/>
            <person name="Perotto S."/>
            <person name="Kohler A."/>
            <person name="Nagy L.G."/>
            <person name="Floudas D."/>
            <person name="Copeland A."/>
            <person name="Barry K.W."/>
            <person name="Cichocki N."/>
            <person name="Veneault-Fourrey C."/>
            <person name="LaButti K."/>
            <person name="Lindquist E.A."/>
            <person name="Lipzen A."/>
            <person name="Lundell T."/>
            <person name="Morin E."/>
            <person name="Murat C."/>
            <person name="Sun H."/>
            <person name="Tunlid A."/>
            <person name="Henrissat B."/>
            <person name="Grigoriev I.V."/>
            <person name="Hibbett D.S."/>
            <person name="Martin F."/>
            <person name="Nordberg H.P."/>
            <person name="Cantor M.N."/>
            <person name="Hua S.X."/>
        </authorList>
    </citation>
    <scope>NUCLEOTIDE SEQUENCE [LARGE SCALE GENOMIC DNA]</scope>
    <source>
        <strain evidence="3 4">Zn</strain>
    </source>
</reference>
<sequence>MYCTPRRHLPIRSQTASAPESPKLSGIKTALLIPGRGDPIKNAAVVIHEDKITWVGSQSSLPLKYTMLHFTEVPVLMPGLWDCHVHFFGGVMADGQSGYETILTTPAALAGARISTDFRRTLRAGFTSVREVGGYGGEIFPAVQEGSIIGPNVYSSIAPISMTGGHGDIHNLPLQTVLDACAHGLPMALCDGVPECIKTVRKMIRRGAKCIKICASGGVMSLLDDPQDAEFSLEELKAIVEEAARAKRAVAAHCHGKSGIINALNAGVKTIEHGSYLDEECVALMKEKDAIFVATATVIEEGMKDLDHLPPINRRKMQETAAHSRHAYALAIKHGVKIALGTDLSDCDEDSWTGHGKNGKEIYYAVKAGMTPLQAIEACTATSPETLGQLAPKTGQLKEGYDADLIAVLSSPLEDIDILSNVNNITHVWKGGKLYKSPVA</sequence>